<dbReference type="Pfam" id="PF14559">
    <property type="entry name" value="TPR_19"/>
    <property type="match status" value="2"/>
</dbReference>
<feature type="repeat" description="TPR" evidence="1">
    <location>
        <begin position="2260"/>
        <end position="2293"/>
    </location>
</feature>
<dbReference type="InterPro" id="IPR016024">
    <property type="entry name" value="ARM-type_fold"/>
</dbReference>
<dbReference type="Proteomes" id="UP000234857">
    <property type="component" value="Unassembled WGS sequence"/>
</dbReference>
<feature type="repeat" description="TPR" evidence="1">
    <location>
        <begin position="1423"/>
        <end position="1456"/>
    </location>
</feature>
<dbReference type="SUPFAM" id="SSF48452">
    <property type="entry name" value="TPR-like"/>
    <property type="match status" value="11"/>
</dbReference>
<evidence type="ECO:0000313" key="3">
    <source>
        <dbReference type="EMBL" id="PLX18433.1"/>
    </source>
</evidence>
<dbReference type="Pfam" id="PF13432">
    <property type="entry name" value="TPR_16"/>
    <property type="match status" value="5"/>
</dbReference>
<reference evidence="3 4" key="1">
    <citation type="submission" date="2017-11" db="EMBL/GenBank/DDBJ databases">
        <title>Genome-resolved metagenomics identifies genetic mobility, metabolic interactions, and unexpected diversity in perchlorate-reducing communities.</title>
        <authorList>
            <person name="Barnum T.P."/>
            <person name="Figueroa I.A."/>
            <person name="Carlstrom C.I."/>
            <person name="Lucas L.N."/>
            <person name="Engelbrektson A.L."/>
            <person name="Coates J.D."/>
        </authorList>
    </citation>
    <scope>NUCLEOTIDE SEQUENCE [LARGE SCALE GENOMIC DNA]</scope>
    <source>
        <strain evidence="3">BM706</strain>
    </source>
</reference>
<dbReference type="SMART" id="SM00567">
    <property type="entry name" value="EZ_HEAT"/>
    <property type="match status" value="12"/>
</dbReference>
<dbReference type="Pfam" id="PF13646">
    <property type="entry name" value="HEAT_2"/>
    <property type="match status" value="4"/>
</dbReference>
<evidence type="ECO:0000259" key="2">
    <source>
        <dbReference type="Pfam" id="PF25064"/>
    </source>
</evidence>
<evidence type="ECO:0000256" key="1">
    <source>
        <dbReference type="PROSITE-ProRule" id="PRU00339"/>
    </source>
</evidence>
<evidence type="ECO:0000313" key="4">
    <source>
        <dbReference type="Proteomes" id="UP000234857"/>
    </source>
</evidence>
<dbReference type="InterPro" id="IPR011990">
    <property type="entry name" value="TPR-like_helical_dom_sf"/>
</dbReference>
<dbReference type="SUPFAM" id="SSF48371">
    <property type="entry name" value="ARM repeat"/>
    <property type="match status" value="1"/>
</dbReference>
<feature type="repeat" description="TPR" evidence="1">
    <location>
        <begin position="881"/>
        <end position="914"/>
    </location>
</feature>
<feature type="repeat" description="TPR" evidence="1">
    <location>
        <begin position="1585"/>
        <end position="1618"/>
    </location>
</feature>
<dbReference type="InterPro" id="IPR021133">
    <property type="entry name" value="HEAT_type_2"/>
</dbReference>
<feature type="repeat" description="TPR" evidence="1">
    <location>
        <begin position="1150"/>
        <end position="1183"/>
    </location>
</feature>
<dbReference type="SMART" id="SM00028">
    <property type="entry name" value="TPR"/>
    <property type="match status" value="34"/>
</dbReference>
<keyword evidence="1" id="KW-0802">TPR repeat</keyword>
<name>A0A2N5ZIJ2_MUIH1</name>
<feature type="repeat" description="TPR" evidence="1">
    <location>
        <begin position="1186"/>
        <end position="1219"/>
    </location>
</feature>
<dbReference type="PROSITE" id="PS50077">
    <property type="entry name" value="HEAT_REPEAT"/>
    <property type="match status" value="1"/>
</dbReference>
<feature type="repeat" description="TPR" evidence="1">
    <location>
        <begin position="2500"/>
        <end position="2533"/>
    </location>
</feature>
<feature type="repeat" description="TPR" evidence="1">
    <location>
        <begin position="2534"/>
        <end position="2567"/>
    </location>
</feature>
<dbReference type="EMBL" id="PKTG01000063">
    <property type="protein sequence ID" value="PLX18433.1"/>
    <property type="molecule type" value="Genomic_DNA"/>
</dbReference>
<gene>
    <name evidence="3" type="ORF">C0601_04555</name>
</gene>
<dbReference type="Pfam" id="PF25064">
    <property type="entry name" value="ARM_TT21_5th"/>
    <property type="match status" value="1"/>
</dbReference>
<protein>
    <recommendedName>
        <fullName evidence="2">Tetratricopeptide repeat protein 21A/21B fifth ARM repeats domain-containing protein</fullName>
    </recommendedName>
</protein>
<proteinExistence type="predicted"/>
<feature type="repeat" description="TPR" evidence="1">
    <location>
        <begin position="1483"/>
        <end position="1516"/>
    </location>
</feature>
<organism evidence="3 4">
    <name type="scientific">Muiribacterium halophilum</name>
    <dbReference type="NCBI Taxonomy" id="2053465"/>
    <lineage>
        <taxon>Bacteria</taxon>
        <taxon>Candidatus Muiribacteriota</taxon>
        <taxon>Candidatus Muiribacteriia</taxon>
        <taxon>Candidatus Muiribacteriales</taxon>
        <taxon>Candidatus Muiribacteriaceae</taxon>
        <taxon>Candidatus Muiribacterium</taxon>
    </lineage>
</organism>
<dbReference type="InterPro" id="IPR006597">
    <property type="entry name" value="Sel1-like"/>
</dbReference>
<feature type="repeat" description="TPR" evidence="1">
    <location>
        <begin position="2093"/>
        <end position="2126"/>
    </location>
</feature>
<feature type="repeat" description="TPR" evidence="1">
    <location>
        <begin position="1719"/>
        <end position="1752"/>
    </location>
</feature>
<dbReference type="Gene3D" id="1.25.40.10">
    <property type="entry name" value="Tetratricopeptide repeat domain"/>
    <property type="match status" value="12"/>
</dbReference>
<dbReference type="PROSITE" id="PS50293">
    <property type="entry name" value="TPR_REGION"/>
    <property type="match status" value="3"/>
</dbReference>
<dbReference type="InterPro" id="IPR056835">
    <property type="entry name" value="ARM_TT21_5th"/>
</dbReference>
<dbReference type="InterPro" id="IPR011989">
    <property type="entry name" value="ARM-like"/>
</dbReference>
<accession>A0A2N5ZIJ2</accession>
<dbReference type="PROSITE" id="PS50005">
    <property type="entry name" value="TPR"/>
    <property type="match status" value="16"/>
</dbReference>
<dbReference type="SMART" id="SM00671">
    <property type="entry name" value="SEL1"/>
    <property type="match status" value="7"/>
</dbReference>
<dbReference type="InterPro" id="IPR019734">
    <property type="entry name" value="TPR_rpt"/>
</dbReference>
<dbReference type="InterPro" id="IPR004155">
    <property type="entry name" value="PBS_lyase_HEAT"/>
</dbReference>
<dbReference type="PANTHER" id="PTHR12558:SF13">
    <property type="entry name" value="CELL DIVISION CYCLE PROTEIN 27 HOMOLOG"/>
    <property type="match status" value="1"/>
</dbReference>
<feature type="domain" description="Tetratricopeptide repeat protein 21A/21B fifth ARM repeats" evidence="2">
    <location>
        <begin position="1720"/>
        <end position="1780"/>
    </location>
</feature>
<dbReference type="Pfam" id="PF13181">
    <property type="entry name" value="TPR_8"/>
    <property type="match status" value="4"/>
</dbReference>
<feature type="repeat" description="TPR" evidence="1">
    <location>
        <begin position="1254"/>
        <end position="1287"/>
    </location>
</feature>
<feature type="repeat" description="TPR" evidence="1">
    <location>
        <begin position="1924"/>
        <end position="1957"/>
    </location>
</feature>
<feature type="repeat" description="TPR" evidence="1">
    <location>
        <begin position="1551"/>
        <end position="1584"/>
    </location>
</feature>
<comment type="caution">
    <text evidence="3">The sequence shown here is derived from an EMBL/GenBank/DDBJ whole genome shotgun (WGS) entry which is preliminary data.</text>
</comment>
<dbReference type="Pfam" id="PF12895">
    <property type="entry name" value="ANAPC3"/>
    <property type="match status" value="2"/>
</dbReference>
<dbReference type="Gene3D" id="1.25.10.10">
    <property type="entry name" value="Leucine-rich Repeat Variant"/>
    <property type="match status" value="3"/>
</dbReference>
<feature type="repeat" description="TPR" evidence="1">
    <location>
        <begin position="2602"/>
        <end position="2635"/>
    </location>
</feature>
<sequence>MNEGNRNIKTILIRLESNSLDERLEALKELSQIDSPDVVEHFIRLLTDTSSEIQIEAADALIKYKDRRSVPQLIETLSDNNKEVKKRVIYVLGELKDRSSVEPLIKLLQDPRGEIRREVIKALGKLGDESAVDPLIEVLSDENKYVRLESAKVLGDLGDERALDPLIDRLDDNSVDVKIQAIISLRNIEDSRSLESILERFSDPNPRVRVEAVKTASKIGDDRAIDSFIDILSDPVYEVKKEAINSLSMINDQRSIDSLVKLLDDTNWHIRVMVLETLEKLGSFELIEDISAKCIKDSNPGVRKAFLEFLVKSADERFVDSSSALIDDENKEVRMLFASYLDSIGAESVIPLLEKLLDDSSIEVQVKAIEALGKIASENCAERLLSIFNTEVEPFVKKAVIDAIDSIGNVNFLSQLKPLLKDEDPTIRESVAKILRKNNMLNYEHFYEAARGYFRDRKFSEAVNCIEKIMDISADDDSVKRMYALSVYGTKEYEKAYVILKELIDSGVRDSDIMSALSDCAKQMGDLEGAVKYLEMENAGVSTDIIRIKELAQLNERLGREKIAYEHYTRLYSLEPGNIAANSFLFWYFIDDNPDEAMNYFKNLAARKHIDENIYLKAAWYFRNNKEYEKGLEICRQLDEAGVVDQSVLFLYIDFFLRSAMPQEAKIYLAKIQPEKLANENIDFTYELVKLLIENNMLEDATGMIEMLKGKVEPACYIEILDRFYDIVSFDKWLSLYTNAKDEYKDSAEYLIFLLKKLLERKDLSLFEENYSQAIQRFHENKALLTLRADYEYSLGNFEEARQLYSQHYDFLNLIQLSRYAQTLFETGNVKDSLGEYTKLSMKTGDNEYEFTIAGLHLRLGEYDNSLRIAEKLLRRYPDSPKAYVLLGNINYKKGLLSEALTSYKRSLDLDKNNHKALIGLANIYIDKKIFEEAYLLINELKEDKEQSKEFDLTLINFYQKQDKWMEAIELVKELEEKYPQDPFVKYHHVICLLNLAKNPQAMEMLESFDIWQLDRDAVFNMAIMLKEFDEKKAASTLLSQLVGRYENKPEYIYNYALVNPDYAMERLPEYLSSGMFRNSIEKLNYAYVSGLIEREKYDEAFIMLEDLLVKYPDNSDFMFELGCLNFRKKDYSKAVRNFDRLILEDDPRPEVFYYLGRIFREKREYDKALAFMLRLFRESSRNIHIEYYVELAKVYEKLKKYELALESIEKALDRRPDEKEYRYFYGTLLIRLSRYQQAEDVFEQLSKDFNMDANIFDKVGLCAKKTGKIAKAIQAYQRCIKLSGDIKYRKNLAMVLLQDKRFEEASELFERLKGNEELRDDKEFIYHQALYEYEMNNTQDSLAYLNRLINVGERSFRVLLLTARNYSKRDQYEKARSYYELIEDKIYEEAELVIEYSTTWERTDNVDKAVFILEKGIELDDKNIYMRLAHLYFSRDMYEESLENISQVLRIEKDNPEALNLKGLIFEKQEEFEKSLKEYEKANNYFKLGSLYTKLHNYEKALRYFDMLVEDDPSDFEAQCFRAIIFKETKEYDKALEILKDLENIYPEKTDSYSLMGTIYELIDDTDKAIENYQKMLEYQDGNIEAYFKLAQLFTRKEDFIQARKNYRSVLELEPENPGAISELASINESEGNYREAEKLLRQLIEIAPDMVEGYKRLAKVYIASEKYNQAVLILNNLEDSQDPEVFLLIARAYHLIDNDTEANVYARKAIGKDGEYFEAYLLLADISFAKERLDDAQYALRRVIELNPLEYMAYLKLAVVYARKGQLEECDRFISEFIEKFPDKIELDETRKIFAEIYRIKGDEEKAVEYYQQINEDEDTNFLYRFGETLYKQGKKEQALEKFKLYVKKDITNLDVIHYMCEIYFEKEKYDSIINLVEFVRKNTKLNWETLLDYGKALYHKKSYDSCIKRLAEAINENPNCGAAYYYTGLAYEARKRFSDSVEYFEKAVLMMSDDPQIHMSLARSYSNTKRYNEAINKLNNLSNNEKVGAQADKMLASIYQDINMAEKAIEAYEKLYDNGVRDYDVLYNLSKLYREKDPEKSLRYMTEINDADTNDKGFYYEVSELLIETKKFEEAQQRLEEFIKDHGDDYKALYLMGTLMMEQELNGDAIDYLKRAISFNPACYQAYKHLAKLVADDKAEKEYLEKYRAYDTDDIDVEYRYLEVLERLSLERDAFELAEKLTKLGPEEFDQYRVLARVFFNSFNMEEALDYATKAAKLNRTPEIISLISEINLKMGDYNECLNALNALNEFSSTDKADINMKLGDCYFKLKNNSEAIKHFKRALQMNAECWDAYSGLARCYELESMYDEALSIVENVLTYKANDPQVLINAARIASKMNDFLGSSQYLSKVLKLEPDNFEASFELANNYFRREMFSESIDILGKMLVKKLPKKLETKVRHLLTDVFITLENYTSAEKEIRKLIQYQPENTKLLMKLGLCLEGSGRTEEALKVYQEISVKDKTEWKSYVSIGDIYFGKGYLDKALAYYRESLKYSKDYTIYYKVGQVFEDKEIYDRAIKYYKECIKVNAEFEKAYFSLSDIYNRQGLTKEAIELYEKLLRINPKSIEGLYRLSRIYSRKKEYDLAMNVLEKLTGIEKENPKVHLDLAKAYHALGKTDEAISEFIRVVNIAPIDSEEAREAQDMLRPDNDKYSEM</sequence>
<dbReference type="PANTHER" id="PTHR12558">
    <property type="entry name" value="CELL DIVISION CYCLE 16,23,27"/>
    <property type="match status" value="1"/>
</dbReference>
<feature type="repeat" description="TPR" evidence="1">
    <location>
        <begin position="1619"/>
        <end position="1652"/>
    </location>
</feature>